<dbReference type="Pfam" id="PF00702">
    <property type="entry name" value="Hydrolase"/>
    <property type="match status" value="1"/>
</dbReference>
<dbReference type="SUPFAM" id="SSF56784">
    <property type="entry name" value="HAD-like"/>
    <property type="match status" value="1"/>
</dbReference>
<dbReference type="Proteomes" id="UP000218890">
    <property type="component" value="Chromosome"/>
</dbReference>
<dbReference type="KEGG" id="hhk:HH1059_07740"/>
<name>A0A0X8X8F5_HALHR</name>
<evidence type="ECO:0000313" key="2">
    <source>
        <dbReference type="Proteomes" id="UP000218890"/>
    </source>
</evidence>
<dbReference type="GO" id="GO:0016787">
    <property type="term" value="F:hydrolase activity"/>
    <property type="evidence" value="ECO:0007669"/>
    <property type="project" value="InterPro"/>
</dbReference>
<dbReference type="RefSeq" id="WP_096408508.1">
    <property type="nucleotide sequence ID" value="NZ_AP017372.2"/>
</dbReference>
<dbReference type="AlphaFoldDB" id="A0A0X8X8F5"/>
<proteinExistence type="predicted"/>
<protein>
    <submittedName>
        <fullName evidence="1">Uncharacterized protein</fullName>
    </submittedName>
</protein>
<dbReference type="SFLD" id="SFLDG01129">
    <property type="entry name" value="C1.5:_HAD__Beta-PGM__Phosphata"/>
    <property type="match status" value="1"/>
</dbReference>
<dbReference type="NCBIfam" id="TIGR01509">
    <property type="entry name" value="HAD-SF-IA-v3"/>
    <property type="match status" value="1"/>
</dbReference>
<evidence type="ECO:0000313" key="1">
    <source>
        <dbReference type="EMBL" id="BAU57464.1"/>
    </source>
</evidence>
<gene>
    <name evidence="1" type="ORF">HH1059_07740</name>
</gene>
<dbReference type="PANTHER" id="PTHR42896">
    <property type="entry name" value="XYLULOSE-1,5-BISPHOSPHATE (XUBP) PHOSPHATASE"/>
    <property type="match status" value="1"/>
</dbReference>
<keyword evidence="2" id="KW-1185">Reference proteome</keyword>
<dbReference type="InterPro" id="IPR006439">
    <property type="entry name" value="HAD-SF_hydro_IA"/>
</dbReference>
<dbReference type="InterPro" id="IPR036412">
    <property type="entry name" value="HAD-like_sf"/>
</dbReference>
<accession>A0A0X8X8F5</accession>
<dbReference type="InterPro" id="IPR023198">
    <property type="entry name" value="PGP-like_dom2"/>
</dbReference>
<dbReference type="PANTHER" id="PTHR42896:SF2">
    <property type="entry name" value="CBBY-LIKE PROTEIN"/>
    <property type="match status" value="1"/>
</dbReference>
<organism evidence="1 2">
    <name type="scientific">Halorhodospira halochloris</name>
    <name type="common">Ectothiorhodospira halochloris</name>
    <dbReference type="NCBI Taxonomy" id="1052"/>
    <lineage>
        <taxon>Bacteria</taxon>
        <taxon>Pseudomonadati</taxon>
        <taxon>Pseudomonadota</taxon>
        <taxon>Gammaproteobacteria</taxon>
        <taxon>Chromatiales</taxon>
        <taxon>Ectothiorhodospiraceae</taxon>
        <taxon>Halorhodospira</taxon>
    </lineage>
</organism>
<dbReference type="EMBL" id="AP017372">
    <property type="protein sequence ID" value="BAU57464.1"/>
    <property type="molecule type" value="Genomic_DNA"/>
</dbReference>
<dbReference type="Gene3D" id="1.10.150.240">
    <property type="entry name" value="Putative phosphatase, domain 2"/>
    <property type="match status" value="1"/>
</dbReference>
<dbReference type="Gene3D" id="3.40.50.1000">
    <property type="entry name" value="HAD superfamily/HAD-like"/>
    <property type="match status" value="1"/>
</dbReference>
<sequence>MSILHNPQALLFDVDGTLADTEGQGHLPAFNKTFAAHNLPWRWSKDEYRRLLTAVPGGRERILEQLKRTPPPEHCNQTLAEYAQQLHREKGHHYTDILRSGAIKPRPGVTRLIEEAYSSGTTLAIVTTSARESVEALFEYVLPAKQRHYFSLLICGEDVSAKKPDPEAYQLAVERLCLPPDNCLALEDSVNGLAAANKAGIPTLITYNEWTKDDDFSDAWRVVESLDNRGDGEPVTLAWLTDAHT</sequence>
<reference evidence="1" key="1">
    <citation type="submission" date="2016-02" db="EMBL/GenBank/DDBJ databases">
        <title>Halorhodospira halochloris DSM-1059 complete genome, version 2.</title>
        <authorList>
            <person name="Tsukatani Y."/>
        </authorList>
    </citation>
    <scope>NUCLEOTIDE SEQUENCE</scope>
    <source>
        <strain evidence="1">DSM 1059</strain>
    </source>
</reference>
<dbReference type="InterPro" id="IPR023214">
    <property type="entry name" value="HAD_sf"/>
</dbReference>
<dbReference type="OrthoDB" id="9782449at2"/>
<dbReference type="SFLD" id="SFLDS00003">
    <property type="entry name" value="Haloacid_Dehalogenase"/>
    <property type="match status" value="1"/>
</dbReference>
<dbReference type="PRINTS" id="PR00413">
    <property type="entry name" value="HADHALOGNASE"/>
</dbReference>
<dbReference type="InterPro" id="IPR044999">
    <property type="entry name" value="CbbY-like"/>
</dbReference>